<protein>
    <submittedName>
        <fullName evidence="1">Uncharacterized protein</fullName>
    </submittedName>
</protein>
<keyword evidence="2" id="KW-1185">Reference proteome</keyword>
<gene>
    <name evidence="1" type="ORF">MANES_09G174950v8</name>
</gene>
<accession>A0ACB7H7T3</accession>
<dbReference type="EMBL" id="CM004395">
    <property type="protein sequence ID" value="KAG8648300.1"/>
    <property type="molecule type" value="Genomic_DNA"/>
</dbReference>
<reference evidence="2" key="1">
    <citation type="journal article" date="2016" name="Nat. Biotechnol.">
        <title>Sequencing wild and cultivated cassava and related species reveals extensive interspecific hybridization and genetic diversity.</title>
        <authorList>
            <person name="Bredeson J.V."/>
            <person name="Lyons J.B."/>
            <person name="Prochnik S.E."/>
            <person name="Wu G.A."/>
            <person name="Ha C.M."/>
            <person name="Edsinger-Gonzales E."/>
            <person name="Grimwood J."/>
            <person name="Schmutz J."/>
            <person name="Rabbi I.Y."/>
            <person name="Egesi C."/>
            <person name="Nauluvula P."/>
            <person name="Lebot V."/>
            <person name="Ndunguru J."/>
            <person name="Mkamilo G."/>
            <person name="Bart R.S."/>
            <person name="Setter T.L."/>
            <person name="Gleadow R.M."/>
            <person name="Kulakow P."/>
            <person name="Ferguson M.E."/>
            <person name="Rounsley S."/>
            <person name="Rokhsar D.S."/>
        </authorList>
    </citation>
    <scope>NUCLEOTIDE SEQUENCE [LARGE SCALE GENOMIC DNA]</scope>
    <source>
        <strain evidence="2">cv. AM560-2</strain>
    </source>
</reference>
<evidence type="ECO:0000313" key="2">
    <source>
        <dbReference type="Proteomes" id="UP000091857"/>
    </source>
</evidence>
<name>A0ACB7H7T3_MANES</name>
<proteinExistence type="predicted"/>
<evidence type="ECO:0000313" key="1">
    <source>
        <dbReference type="EMBL" id="KAG8648300.1"/>
    </source>
</evidence>
<sequence>MVGEGRMQQKKHFWGGCHGDDRGTAFSPQTLTTYCLLLRREERISTLYGSSFDEHSQPPTWIQSNPCQILSALNQMPYSFLGLCVHTFLFLFGPSMHYL</sequence>
<dbReference type="Proteomes" id="UP000091857">
    <property type="component" value="Chromosome 9"/>
</dbReference>
<comment type="caution">
    <text evidence="1">The sequence shown here is derived from an EMBL/GenBank/DDBJ whole genome shotgun (WGS) entry which is preliminary data.</text>
</comment>
<organism evidence="1 2">
    <name type="scientific">Manihot esculenta</name>
    <name type="common">Cassava</name>
    <name type="synonym">Jatropha manihot</name>
    <dbReference type="NCBI Taxonomy" id="3983"/>
    <lineage>
        <taxon>Eukaryota</taxon>
        <taxon>Viridiplantae</taxon>
        <taxon>Streptophyta</taxon>
        <taxon>Embryophyta</taxon>
        <taxon>Tracheophyta</taxon>
        <taxon>Spermatophyta</taxon>
        <taxon>Magnoliopsida</taxon>
        <taxon>eudicotyledons</taxon>
        <taxon>Gunneridae</taxon>
        <taxon>Pentapetalae</taxon>
        <taxon>rosids</taxon>
        <taxon>fabids</taxon>
        <taxon>Malpighiales</taxon>
        <taxon>Euphorbiaceae</taxon>
        <taxon>Crotonoideae</taxon>
        <taxon>Manihoteae</taxon>
        <taxon>Manihot</taxon>
    </lineage>
</organism>